<reference evidence="2 3" key="1">
    <citation type="journal article" date="2015" name="Proc. Natl. Acad. Sci. U.S.A.">
        <title>The resurrection genome of Boea hygrometrica: A blueprint for survival of dehydration.</title>
        <authorList>
            <person name="Xiao L."/>
            <person name="Yang G."/>
            <person name="Zhang L."/>
            <person name="Yang X."/>
            <person name="Zhao S."/>
            <person name="Ji Z."/>
            <person name="Zhou Q."/>
            <person name="Hu M."/>
            <person name="Wang Y."/>
            <person name="Chen M."/>
            <person name="Xu Y."/>
            <person name="Jin H."/>
            <person name="Xiao X."/>
            <person name="Hu G."/>
            <person name="Bao F."/>
            <person name="Hu Y."/>
            <person name="Wan P."/>
            <person name="Li L."/>
            <person name="Deng X."/>
            <person name="Kuang T."/>
            <person name="Xiang C."/>
            <person name="Zhu J.K."/>
            <person name="Oliver M.J."/>
            <person name="He Y."/>
        </authorList>
    </citation>
    <scope>NUCLEOTIDE SEQUENCE [LARGE SCALE GENOMIC DNA]</scope>
    <source>
        <strain evidence="3">cv. XS01</strain>
    </source>
</reference>
<dbReference type="Proteomes" id="UP000250235">
    <property type="component" value="Unassembled WGS sequence"/>
</dbReference>
<dbReference type="AlphaFoldDB" id="A0A2Z7BUY9"/>
<accession>A0A2Z7BUY9</accession>
<feature type="compositionally biased region" description="Basic residues" evidence="1">
    <location>
        <begin position="28"/>
        <end position="38"/>
    </location>
</feature>
<feature type="region of interest" description="Disordered" evidence="1">
    <location>
        <begin position="24"/>
        <end position="77"/>
    </location>
</feature>
<protein>
    <submittedName>
        <fullName evidence="2">Uncharacterized protein</fullName>
    </submittedName>
</protein>
<name>A0A2Z7BUY9_9LAMI</name>
<keyword evidence="3" id="KW-1185">Reference proteome</keyword>
<sequence length="152" mass="17375">MDDPNARDRATSYRKKYPVASYCTTSSCRRKSRRRKSRHSEELHPGAKNPVVKESSRELIQNAEDDKKPVKERTQRTIPVGALQNTFQTGRICVQRIEFEQRLIYEGNAIEEERLLVGDDCAIIQCTNRGKKNGSTKQSTTIREELATSVDC</sequence>
<feature type="compositionally biased region" description="Basic and acidic residues" evidence="1">
    <location>
        <begin position="64"/>
        <end position="75"/>
    </location>
</feature>
<proteinExistence type="predicted"/>
<evidence type="ECO:0000313" key="3">
    <source>
        <dbReference type="Proteomes" id="UP000250235"/>
    </source>
</evidence>
<gene>
    <name evidence="2" type="ORF">F511_38970</name>
</gene>
<evidence type="ECO:0000313" key="2">
    <source>
        <dbReference type="EMBL" id="KZV38214.1"/>
    </source>
</evidence>
<dbReference type="PROSITE" id="PS51257">
    <property type="entry name" value="PROKAR_LIPOPROTEIN"/>
    <property type="match status" value="1"/>
</dbReference>
<organism evidence="2 3">
    <name type="scientific">Dorcoceras hygrometricum</name>
    <dbReference type="NCBI Taxonomy" id="472368"/>
    <lineage>
        <taxon>Eukaryota</taxon>
        <taxon>Viridiplantae</taxon>
        <taxon>Streptophyta</taxon>
        <taxon>Embryophyta</taxon>
        <taxon>Tracheophyta</taxon>
        <taxon>Spermatophyta</taxon>
        <taxon>Magnoliopsida</taxon>
        <taxon>eudicotyledons</taxon>
        <taxon>Gunneridae</taxon>
        <taxon>Pentapetalae</taxon>
        <taxon>asterids</taxon>
        <taxon>lamiids</taxon>
        <taxon>Lamiales</taxon>
        <taxon>Gesneriaceae</taxon>
        <taxon>Didymocarpoideae</taxon>
        <taxon>Trichosporeae</taxon>
        <taxon>Loxocarpinae</taxon>
        <taxon>Dorcoceras</taxon>
    </lineage>
</organism>
<evidence type="ECO:0000256" key="1">
    <source>
        <dbReference type="SAM" id="MobiDB-lite"/>
    </source>
</evidence>
<dbReference type="EMBL" id="KV002022">
    <property type="protein sequence ID" value="KZV38214.1"/>
    <property type="molecule type" value="Genomic_DNA"/>
</dbReference>